<dbReference type="RefSeq" id="WP_109762344.1">
    <property type="nucleotide sequence ID" value="NZ_QGGU01000003.1"/>
</dbReference>
<organism evidence="2 3">
    <name type="scientific">Pleionea mediterranea</name>
    <dbReference type="NCBI Taxonomy" id="523701"/>
    <lineage>
        <taxon>Bacteria</taxon>
        <taxon>Pseudomonadati</taxon>
        <taxon>Pseudomonadota</taxon>
        <taxon>Gammaproteobacteria</taxon>
        <taxon>Oceanospirillales</taxon>
        <taxon>Pleioneaceae</taxon>
        <taxon>Pleionea</taxon>
    </lineage>
</organism>
<keyword evidence="1" id="KW-0732">Signal</keyword>
<dbReference type="Pfam" id="PF13211">
    <property type="entry name" value="DUF4019"/>
    <property type="match status" value="1"/>
</dbReference>
<evidence type="ECO:0000256" key="1">
    <source>
        <dbReference type="SAM" id="SignalP"/>
    </source>
</evidence>
<proteinExistence type="predicted"/>
<feature type="signal peptide" evidence="1">
    <location>
        <begin position="1"/>
        <end position="24"/>
    </location>
</feature>
<dbReference type="AlphaFoldDB" id="A0A316FYN9"/>
<dbReference type="InterPro" id="IPR025091">
    <property type="entry name" value="DUF4019"/>
</dbReference>
<sequence>MKTLRYLIVTLLLSNLLTISAVLAAVPNTTKSANKEANEVVQKWLSSWDNKQYDKGRKYVSKSMTKAVSFNDIKSTLTQRRAVLGSVASRKLVKVIPHKKIYSFPEANYIAFIFESEYSNNESVRELVRVINENGRWLIFSDLMLKEGQYD</sequence>
<evidence type="ECO:0000313" key="2">
    <source>
        <dbReference type="EMBL" id="PWK53245.1"/>
    </source>
</evidence>
<evidence type="ECO:0000313" key="3">
    <source>
        <dbReference type="Proteomes" id="UP000245790"/>
    </source>
</evidence>
<accession>A0A316FYN9</accession>
<feature type="chain" id="PRO_5016378573" evidence="1">
    <location>
        <begin position="25"/>
        <end position="151"/>
    </location>
</feature>
<gene>
    <name evidence="2" type="ORF">C8D97_10368</name>
</gene>
<keyword evidence="3" id="KW-1185">Reference proteome</keyword>
<dbReference type="EMBL" id="QGGU01000003">
    <property type="protein sequence ID" value="PWK53245.1"/>
    <property type="molecule type" value="Genomic_DNA"/>
</dbReference>
<protein>
    <submittedName>
        <fullName evidence="2">Uncharacterized protein DUF4019</fullName>
    </submittedName>
</protein>
<name>A0A316FYN9_9GAMM</name>
<reference evidence="2 3" key="1">
    <citation type="submission" date="2018-05" db="EMBL/GenBank/DDBJ databases">
        <title>Genomic Encyclopedia of Type Strains, Phase IV (KMG-IV): sequencing the most valuable type-strain genomes for metagenomic binning, comparative biology and taxonomic classification.</title>
        <authorList>
            <person name="Goeker M."/>
        </authorList>
    </citation>
    <scope>NUCLEOTIDE SEQUENCE [LARGE SCALE GENOMIC DNA]</scope>
    <source>
        <strain evidence="2 3">DSM 25350</strain>
    </source>
</reference>
<dbReference type="Proteomes" id="UP000245790">
    <property type="component" value="Unassembled WGS sequence"/>
</dbReference>
<comment type="caution">
    <text evidence="2">The sequence shown here is derived from an EMBL/GenBank/DDBJ whole genome shotgun (WGS) entry which is preliminary data.</text>
</comment>